<protein>
    <recommendedName>
        <fullName evidence="5">DUF2335 domain-containing protein</fullName>
    </recommendedName>
</protein>
<dbReference type="RefSeq" id="WP_015338060.1">
    <property type="nucleotide sequence ID" value="NC_020055.1"/>
</dbReference>
<feature type="transmembrane region" description="Helical" evidence="2">
    <location>
        <begin position="137"/>
        <end position="158"/>
    </location>
</feature>
<dbReference type="EMBL" id="FO203522">
    <property type="protein sequence ID" value="CCO25463.1"/>
    <property type="molecule type" value="Genomic_DNA"/>
</dbReference>
<reference evidence="3 4" key="1">
    <citation type="submission" date="2012-10" db="EMBL/GenBank/DDBJ databases">
        <authorList>
            <person name="Genoscope - CEA"/>
        </authorList>
    </citation>
    <scope>NUCLEOTIDE SEQUENCE [LARGE SCALE GENOMIC DNA]</scope>
    <source>
        <strain evidence="4">AM13 / DSM 14728</strain>
    </source>
</reference>
<proteinExistence type="predicted"/>
<dbReference type="eggNOG" id="COG5346">
    <property type="taxonomic scope" value="Bacteria"/>
</dbReference>
<feature type="region of interest" description="Disordered" evidence="1">
    <location>
        <begin position="1"/>
        <end position="31"/>
    </location>
</feature>
<evidence type="ECO:0000256" key="2">
    <source>
        <dbReference type="SAM" id="Phobius"/>
    </source>
</evidence>
<evidence type="ECO:0000313" key="4">
    <source>
        <dbReference type="Proteomes" id="UP000010808"/>
    </source>
</evidence>
<dbReference type="STRING" id="1121451.DESAM_23196"/>
<dbReference type="InterPro" id="IPR019284">
    <property type="entry name" value="RP532"/>
</dbReference>
<keyword evidence="2" id="KW-1133">Transmembrane helix</keyword>
<accession>L0RFA9</accession>
<dbReference type="OrthoDB" id="9182865at2"/>
<dbReference type="KEGG" id="dhy:DESAM_23196"/>
<organism evidence="3 4">
    <name type="scientific">Maridesulfovibrio hydrothermalis AM13 = DSM 14728</name>
    <dbReference type="NCBI Taxonomy" id="1121451"/>
    <lineage>
        <taxon>Bacteria</taxon>
        <taxon>Pseudomonadati</taxon>
        <taxon>Thermodesulfobacteriota</taxon>
        <taxon>Desulfovibrionia</taxon>
        <taxon>Desulfovibrionales</taxon>
        <taxon>Desulfovibrionaceae</taxon>
        <taxon>Maridesulfovibrio</taxon>
    </lineage>
</organism>
<dbReference type="AlphaFoldDB" id="L0RFA9"/>
<dbReference type="Pfam" id="PF10097">
    <property type="entry name" value="DUF2335"/>
    <property type="match status" value="1"/>
</dbReference>
<keyword evidence="2" id="KW-0812">Transmembrane</keyword>
<feature type="compositionally biased region" description="Acidic residues" evidence="1">
    <location>
        <begin position="11"/>
        <end position="20"/>
    </location>
</feature>
<sequence>MVSESKFDLPVEGEEGEDLAESSALSADQTSPPLDVRELLKNVTPELRMELRSVASKQIHFQGPIPDPETFKAYEQALPGAADRILSMTERQSKHRQEMEKYAIRSENNLQLVGLVFGLIVSLAIIVGGVWCILKGYSIAGTLLTGGALASLVGVFVYGAQGKKDLVSEAREEVEADSENTN</sequence>
<dbReference type="Proteomes" id="UP000010808">
    <property type="component" value="Chromosome"/>
</dbReference>
<dbReference type="HOGENOM" id="CLU_124439_0_1_7"/>
<gene>
    <name evidence="3" type="ORF">DESAM_23196</name>
</gene>
<evidence type="ECO:0000313" key="3">
    <source>
        <dbReference type="EMBL" id="CCO25463.1"/>
    </source>
</evidence>
<keyword evidence="4" id="KW-1185">Reference proteome</keyword>
<keyword evidence="2" id="KW-0472">Membrane</keyword>
<dbReference type="PATRIC" id="fig|1121451.3.peg.3403"/>
<feature type="transmembrane region" description="Helical" evidence="2">
    <location>
        <begin position="109"/>
        <end position="131"/>
    </location>
</feature>
<evidence type="ECO:0008006" key="5">
    <source>
        <dbReference type="Google" id="ProtNLM"/>
    </source>
</evidence>
<name>L0RFA9_9BACT</name>
<evidence type="ECO:0000256" key="1">
    <source>
        <dbReference type="SAM" id="MobiDB-lite"/>
    </source>
</evidence>